<proteinExistence type="predicted"/>
<gene>
    <name evidence="3" type="ORF">PEDI_54490</name>
</gene>
<comment type="caution">
    <text evidence="3">The sequence shown here is derived from an EMBL/GenBank/DDBJ whole genome shotgun (WGS) entry which is preliminary data.</text>
</comment>
<keyword evidence="2" id="KW-0812">Transmembrane</keyword>
<evidence type="ECO:0000256" key="2">
    <source>
        <dbReference type="SAM" id="Phobius"/>
    </source>
</evidence>
<keyword evidence="2" id="KW-0472">Membrane</keyword>
<evidence type="ECO:0000313" key="4">
    <source>
        <dbReference type="Proteomes" id="UP001310022"/>
    </source>
</evidence>
<evidence type="ECO:0000256" key="1">
    <source>
        <dbReference type="SAM" id="MobiDB-lite"/>
    </source>
</evidence>
<feature type="transmembrane region" description="Helical" evidence="2">
    <location>
        <begin position="33"/>
        <end position="53"/>
    </location>
</feature>
<name>A0AAN4W4D0_9BACT</name>
<accession>A0AAN4W4D0</accession>
<evidence type="ECO:0000313" key="3">
    <source>
        <dbReference type="EMBL" id="GJM64897.1"/>
    </source>
</evidence>
<keyword evidence="4" id="KW-1185">Reference proteome</keyword>
<feature type="region of interest" description="Disordered" evidence="1">
    <location>
        <begin position="83"/>
        <end position="108"/>
    </location>
</feature>
<organism evidence="3 4">
    <name type="scientific">Persicobacter diffluens</name>
    <dbReference type="NCBI Taxonomy" id="981"/>
    <lineage>
        <taxon>Bacteria</taxon>
        <taxon>Pseudomonadati</taxon>
        <taxon>Bacteroidota</taxon>
        <taxon>Cytophagia</taxon>
        <taxon>Cytophagales</taxon>
        <taxon>Persicobacteraceae</taxon>
        <taxon>Persicobacter</taxon>
    </lineage>
</organism>
<feature type="compositionally biased region" description="Basic residues" evidence="1">
    <location>
        <begin position="98"/>
        <end position="108"/>
    </location>
</feature>
<sequence>MMSEVWRTVLDKGGMISYLILVYNKLLQMLLDINLSETFVLFNSICGLIWLVLRIRNEFIDHKIKRSKVREIQADEERRVRSEITQKVQKDGPEYSKNLRRMRDKLRG</sequence>
<protein>
    <submittedName>
        <fullName evidence="3">Uncharacterized protein</fullName>
    </submittedName>
</protein>
<dbReference type="EMBL" id="BQKE01000008">
    <property type="protein sequence ID" value="GJM64897.1"/>
    <property type="molecule type" value="Genomic_DNA"/>
</dbReference>
<feature type="compositionally biased region" description="Basic and acidic residues" evidence="1">
    <location>
        <begin position="83"/>
        <end position="94"/>
    </location>
</feature>
<dbReference type="AlphaFoldDB" id="A0AAN4W4D0"/>
<keyword evidence="2" id="KW-1133">Transmembrane helix</keyword>
<dbReference type="Proteomes" id="UP001310022">
    <property type="component" value="Unassembled WGS sequence"/>
</dbReference>
<reference evidence="3 4" key="1">
    <citation type="submission" date="2021-12" db="EMBL/GenBank/DDBJ databases">
        <title>Genome sequencing of bacteria with rrn-lacking chromosome and rrn-plasmid.</title>
        <authorList>
            <person name="Anda M."/>
            <person name="Iwasaki W."/>
        </authorList>
    </citation>
    <scope>NUCLEOTIDE SEQUENCE [LARGE SCALE GENOMIC DNA]</scope>
    <source>
        <strain evidence="3 4">NBRC 15940</strain>
    </source>
</reference>